<feature type="compositionally biased region" description="Basic and acidic residues" evidence="1">
    <location>
        <begin position="35"/>
        <end position="49"/>
    </location>
</feature>
<gene>
    <name evidence="3" type="ORF">AAL_03793</name>
</gene>
<dbReference type="OrthoDB" id="5383784at2759"/>
<keyword evidence="2" id="KW-1133">Transmembrane helix</keyword>
<accession>A0A168CGD4</accession>
<feature type="region of interest" description="Disordered" evidence="1">
    <location>
        <begin position="351"/>
        <end position="417"/>
    </location>
</feature>
<sequence length="538" mass="59041">MGMLDPLTALALGRSPYDEVLEGTGVPDAHQPRQSFDHRGRPINPESKRLSRDLIRAHNEVMTLIGIVEHESASPGAEVESQQRLKAREDRLGILLLPPAMRCLDAVGLLGLHGLRERILTFRAYSRAPFWELARRSRGDFSLSRDVLAGAPIGALCQYLSEKVHQTWLIKKSSSRTLWWYLATHMNLYATLQRLGIISTPLGLPPLSFFIPFSDSSPIPAPPPLQDYTPLSILTWLGGVAVSSAPFWLWVFVRHTARYWEHRIFSHLYGVMLPNTHSHPSLTSQPTPPPVPLLPSLASSSEAPPEGPPGAESTETRPGRHVSPNSPAQDQPTSQAQDIPVSQAQAIESTLPLADTLGRPEAPRRTSGDDLSDDEDHEEISATLISFDVESTEPSDASPGAWSAELRQSPSSDLKTESTRLPVYRDSLLTRLPAMSAAYFLAHSLLCLLMAPGDAIVLRVIARAFRLRHGLPVSDISAITSLNGVTSSWFVNFLGSQLWNLFASSGVWSLVAAVSQSYHMDEAEWKAHEASKRQDGSA</sequence>
<feature type="transmembrane region" description="Helical" evidence="2">
    <location>
        <begin position="233"/>
        <end position="253"/>
    </location>
</feature>
<reference evidence="3 4" key="1">
    <citation type="journal article" date="2016" name="Genome Biol. Evol.">
        <title>Divergent and convergent evolution of fungal pathogenicity.</title>
        <authorList>
            <person name="Shang Y."/>
            <person name="Xiao G."/>
            <person name="Zheng P."/>
            <person name="Cen K."/>
            <person name="Zhan S."/>
            <person name="Wang C."/>
        </authorList>
    </citation>
    <scope>NUCLEOTIDE SEQUENCE [LARGE SCALE GENOMIC DNA]</scope>
    <source>
        <strain evidence="3 4">RCEF 2490</strain>
    </source>
</reference>
<feature type="transmembrane region" description="Helical" evidence="2">
    <location>
        <begin position="437"/>
        <end position="462"/>
    </location>
</feature>
<feature type="region of interest" description="Disordered" evidence="1">
    <location>
        <begin position="280"/>
        <end position="339"/>
    </location>
</feature>
<comment type="caution">
    <text evidence="3">The sequence shown here is derived from an EMBL/GenBank/DDBJ whole genome shotgun (WGS) entry which is preliminary data.</text>
</comment>
<keyword evidence="2" id="KW-0472">Membrane</keyword>
<evidence type="ECO:0000256" key="2">
    <source>
        <dbReference type="SAM" id="Phobius"/>
    </source>
</evidence>
<keyword evidence="2" id="KW-0812">Transmembrane</keyword>
<evidence type="ECO:0000313" key="4">
    <source>
        <dbReference type="Proteomes" id="UP000078544"/>
    </source>
</evidence>
<evidence type="ECO:0000313" key="3">
    <source>
        <dbReference type="EMBL" id="KZZ96564.1"/>
    </source>
</evidence>
<feature type="compositionally biased region" description="Low complexity" evidence="1">
    <location>
        <begin position="294"/>
        <end position="313"/>
    </location>
</feature>
<dbReference type="STRING" id="1081109.A0A168CGD4"/>
<feature type="region of interest" description="Disordered" evidence="1">
    <location>
        <begin position="21"/>
        <end position="49"/>
    </location>
</feature>
<organism evidence="3 4">
    <name type="scientific">Moelleriella libera RCEF 2490</name>
    <dbReference type="NCBI Taxonomy" id="1081109"/>
    <lineage>
        <taxon>Eukaryota</taxon>
        <taxon>Fungi</taxon>
        <taxon>Dikarya</taxon>
        <taxon>Ascomycota</taxon>
        <taxon>Pezizomycotina</taxon>
        <taxon>Sordariomycetes</taxon>
        <taxon>Hypocreomycetidae</taxon>
        <taxon>Hypocreales</taxon>
        <taxon>Clavicipitaceae</taxon>
        <taxon>Moelleriella</taxon>
    </lineage>
</organism>
<dbReference type="Proteomes" id="UP000078544">
    <property type="component" value="Unassembled WGS sequence"/>
</dbReference>
<feature type="compositionally biased region" description="Polar residues" evidence="1">
    <location>
        <begin position="323"/>
        <end position="339"/>
    </location>
</feature>
<dbReference type="EMBL" id="AZGY01000007">
    <property type="protein sequence ID" value="KZZ96564.1"/>
    <property type="molecule type" value="Genomic_DNA"/>
</dbReference>
<proteinExistence type="predicted"/>
<dbReference type="AlphaFoldDB" id="A0A168CGD4"/>
<evidence type="ECO:0000256" key="1">
    <source>
        <dbReference type="SAM" id="MobiDB-lite"/>
    </source>
</evidence>
<name>A0A168CGD4_9HYPO</name>
<keyword evidence="4" id="KW-1185">Reference proteome</keyword>
<protein>
    <submittedName>
        <fullName evidence="3">Uncharacterized protein</fullName>
    </submittedName>
</protein>